<evidence type="ECO:0000259" key="4">
    <source>
        <dbReference type="SMART" id="SM00387"/>
    </source>
</evidence>
<keyword evidence="5" id="KW-0547">Nucleotide-binding</keyword>
<dbReference type="CDD" id="cd16917">
    <property type="entry name" value="HATPase_UhpB-NarQ-NarX-like"/>
    <property type="match status" value="1"/>
</dbReference>
<dbReference type="AlphaFoldDB" id="A0A7Y7B585"/>
<dbReference type="Proteomes" id="UP000587462">
    <property type="component" value="Unassembled WGS sequence"/>
</dbReference>
<dbReference type="InterPro" id="IPR003594">
    <property type="entry name" value="HATPase_dom"/>
</dbReference>
<evidence type="ECO:0000256" key="1">
    <source>
        <dbReference type="ARBA" id="ARBA00022679"/>
    </source>
</evidence>
<name>A0A7Y7B585_STRMO</name>
<keyword evidence="5" id="KW-0067">ATP-binding</keyword>
<proteinExistence type="predicted"/>
<sequence>MAHIDTAPDAAVCGRLAREVHDRIGTGLALALRRLDLLELTATGLTPAERARLADARAALLDTLGVAREVVSSLRGPAVAPAAPVRASLEGELRGFLRSMEPLGVQVQLRVDGDDSWVPPLIAGEVFVVVREALRNALAHAGGRRVTVRVCLAPHEVHAVVADDGVGFDASAPRAPGRANGLLGMEERARALDGTTTVTSAPGRGTTVTVWIPIKGDDIDD</sequence>
<dbReference type="SMART" id="SM00387">
    <property type="entry name" value="HATPase_c"/>
    <property type="match status" value="1"/>
</dbReference>
<dbReference type="RefSeq" id="WP_171082025.1">
    <property type="nucleotide sequence ID" value="NZ_BNBU01000004.1"/>
</dbReference>
<dbReference type="InterPro" id="IPR036890">
    <property type="entry name" value="HATPase_C_sf"/>
</dbReference>
<dbReference type="GO" id="GO:0046983">
    <property type="term" value="F:protein dimerization activity"/>
    <property type="evidence" value="ECO:0007669"/>
    <property type="project" value="InterPro"/>
</dbReference>
<accession>A0A7Y7B585</accession>
<keyword evidence="2" id="KW-0418">Kinase</keyword>
<dbReference type="GO" id="GO:0016020">
    <property type="term" value="C:membrane"/>
    <property type="evidence" value="ECO:0007669"/>
    <property type="project" value="InterPro"/>
</dbReference>
<dbReference type="GO" id="GO:0000155">
    <property type="term" value="F:phosphorelay sensor kinase activity"/>
    <property type="evidence" value="ECO:0007669"/>
    <property type="project" value="InterPro"/>
</dbReference>
<evidence type="ECO:0000313" key="6">
    <source>
        <dbReference type="Proteomes" id="UP000587462"/>
    </source>
</evidence>
<evidence type="ECO:0000256" key="2">
    <source>
        <dbReference type="ARBA" id="ARBA00022777"/>
    </source>
</evidence>
<feature type="domain" description="Histidine kinase/HSP90-like ATPase" evidence="4">
    <location>
        <begin position="121"/>
        <end position="216"/>
    </location>
</feature>
<dbReference type="Pfam" id="PF02518">
    <property type="entry name" value="HATPase_c"/>
    <property type="match status" value="1"/>
</dbReference>
<dbReference type="Gene3D" id="3.30.565.10">
    <property type="entry name" value="Histidine kinase-like ATPase, C-terminal domain"/>
    <property type="match status" value="1"/>
</dbReference>
<dbReference type="InterPro" id="IPR050482">
    <property type="entry name" value="Sensor_HK_TwoCompSys"/>
</dbReference>
<dbReference type="PANTHER" id="PTHR24421">
    <property type="entry name" value="NITRATE/NITRITE SENSOR PROTEIN NARX-RELATED"/>
    <property type="match status" value="1"/>
</dbReference>
<comment type="caution">
    <text evidence="5">The sequence shown here is derived from an EMBL/GenBank/DDBJ whole genome shotgun (WGS) entry which is preliminary data.</text>
</comment>
<evidence type="ECO:0000313" key="5">
    <source>
        <dbReference type="EMBL" id="NVK79212.1"/>
    </source>
</evidence>
<dbReference type="SUPFAM" id="SSF55874">
    <property type="entry name" value="ATPase domain of HSP90 chaperone/DNA topoisomerase II/histidine kinase"/>
    <property type="match status" value="1"/>
</dbReference>
<keyword evidence="3" id="KW-0902">Two-component regulatory system</keyword>
<keyword evidence="6" id="KW-1185">Reference proteome</keyword>
<reference evidence="5 6" key="1">
    <citation type="submission" date="2020-04" db="EMBL/GenBank/DDBJ databases">
        <title>Draft Genome Sequence of Streptomyces morookaense DSM 40503, an 8-azaguanine-producing strain.</title>
        <authorList>
            <person name="Qi J."/>
            <person name="Gao J.-M."/>
        </authorList>
    </citation>
    <scope>NUCLEOTIDE SEQUENCE [LARGE SCALE GENOMIC DNA]</scope>
    <source>
        <strain evidence="5 6">DSM 40503</strain>
    </source>
</reference>
<dbReference type="InterPro" id="IPR011712">
    <property type="entry name" value="Sig_transdc_His_kin_sub3_dim/P"/>
</dbReference>
<dbReference type="GO" id="GO:0005524">
    <property type="term" value="F:ATP binding"/>
    <property type="evidence" value="ECO:0007669"/>
    <property type="project" value="UniProtKB-KW"/>
</dbReference>
<dbReference type="EMBL" id="JABBXF010000033">
    <property type="protein sequence ID" value="NVK79212.1"/>
    <property type="molecule type" value="Genomic_DNA"/>
</dbReference>
<organism evidence="5 6">
    <name type="scientific">Streptomyces morookaense</name>
    <name type="common">Streptoverticillium morookaense</name>
    <dbReference type="NCBI Taxonomy" id="1970"/>
    <lineage>
        <taxon>Bacteria</taxon>
        <taxon>Bacillati</taxon>
        <taxon>Actinomycetota</taxon>
        <taxon>Actinomycetes</taxon>
        <taxon>Kitasatosporales</taxon>
        <taxon>Streptomycetaceae</taxon>
        <taxon>Streptomyces</taxon>
    </lineage>
</organism>
<evidence type="ECO:0000256" key="3">
    <source>
        <dbReference type="ARBA" id="ARBA00023012"/>
    </source>
</evidence>
<dbReference type="Pfam" id="PF07730">
    <property type="entry name" value="HisKA_3"/>
    <property type="match status" value="1"/>
</dbReference>
<keyword evidence="1" id="KW-0808">Transferase</keyword>
<gene>
    <name evidence="5" type="ORF">HG542_16260</name>
</gene>
<protein>
    <submittedName>
        <fullName evidence="5">ATP-binding protein</fullName>
    </submittedName>
</protein>